<feature type="transmembrane region" description="Helical" evidence="6">
    <location>
        <begin position="90"/>
        <end position="108"/>
    </location>
</feature>
<comment type="caution">
    <text evidence="8">The sequence shown here is derived from an EMBL/GenBank/DDBJ whole genome shotgun (WGS) entry which is preliminary data.</text>
</comment>
<dbReference type="EMBL" id="JABZFZ010000213">
    <property type="protein sequence ID" value="MBF0940160.1"/>
    <property type="molecule type" value="Genomic_DNA"/>
</dbReference>
<feature type="transmembrane region" description="Helical" evidence="6">
    <location>
        <begin position="60"/>
        <end position="78"/>
    </location>
</feature>
<feature type="transmembrane region" description="Helical" evidence="6">
    <location>
        <begin position="375"/>
        <end position="397"/>
    </location>
</feature>
<proteinExistence type="predicted"/>
<keyword evidence="3 6" id="KW-0812">Transmembrane</keyword>
<evidence type="ECO:0000256" key="3">
    <source>
        <dbReference type="ARBA" id="ARBA00022692"/>
    </source>
</evidence>
<feature type="transmembrane region" description="Helical" evidence="6">
    <location>
        <begin position="21"/>
        <end position="48"/>
    </location>
</feature>
<dbReference type="CDD" id="cd17321">
    <property type="entry name" value="MFS_MMR_MDR_like"/>
    <property type="match status" value="1"/>
</dbReference>
<keyword evidence="5 6" id="KW-0472">Membrane</keyword>
<keyword evidence="4 6" id="KW-1133">Transmembrane helix</keyword>
<feature type="transmembrane region" description="Helical" evidence="6">
    <location>
        <begin position="216"/>
        <end position="238"/>
    </location>
</feature>
<evidence type="ECO:0000313" key="8">
    <source>
        <dbReference type="EMBL" id="MBF0940160.1"/>
    </source>
</evidence>
<feature type="transmembrane region" description="Helical" evidence="6">
    <location>
        <begin position="147"/>
        <end position="169"/>
    </location>
</feature>
<evidence type="ECO:0000259" key="7">
    <source>
        <dbReference type="PROSITE" id="PS50850"/>
    </source>
</evidence>
<dbReference type="Gene3D" id="1.20.1720.10">
    <property type="entry name" value="Multidrug resistance protein D"/>
    <property type="match status" value="1"/>
</dbReference>
<dbReference type="GO" id="GO:0005886">
    <property type="term" value="C:plasma membrane"/>
    <property type="evidence" value="ECO:0007669"/>
    <property type="project" value="UniProtKB-SubCell"/>
</dbReference>
<evidence type="ECO:0000256" key="6">
    <source>
        <dbReference type="SAM" id="Phobius"/>
    </source>
</evidence>
<gene>
    <name evidence="8" type="ORF">HXK03_04715</name>
</gene>
<accession>A0A929QYN1</accession>
<dbReference type="Gene3D" id="1.20.1250.20">
    <property type="entry name" value="MFS general substrate transporter like domains"/>
    <property type="match status" value="1"/>
</dbReference>
<protein>
    <submittedName>
        <fullName evidence="8">MFS transporter</fullName>
    </submittedName>
</protein>
<dbReference type="PANTHER" id="PTHR42718">
    <property type="entry name" value="MAJOR FACILITATOR SUPERFAMILY MULTIDRUG TRANSPORTER MFSC"/>
    <property type="match status" value="1"/>
</dbReference>
<feature type="domain" description="Major facilitator superfamily (MFS) profile" evidence="7">
    <location>
        <begin position="23"/>
        <end position="503"/>
    </location>
</feature>
<dbReference type="SUPFAM" id="SSF103473">
    <property type="entry name" value="MFS general substrate transporter"/>
    <property type="match status" value="1"/>
</dbReference>
<dbReference type="InterPro" id="IPR020846">
    <property type="entry name" value="MFS_dom"/>
</dbReference>
<feature type="transmembrane region" description="Helical" evidence="6">
    <location>
        <begin position="475"/>
        <end position="500"/>
    </location>
</feature>
<dbReference type="Pfam" id="PF07690">
    <property type="entry name" value="MFS_1"/>
    <property type="match status" value="1"/>
</dbReference>
<evidence type="ECO:0000256" key="4">
    <source>
        <dbReference type="ARBA" id="ARBA00022989"/>
    </source>
</evidence>
<evidence type="ECO:0000256" key="2">
    <source>
        <dbReference type="ARBA" id="ARBA00022448"/>
    </source>
</evidence>
<dbReference type="InterPro" id="IPR011701">
    <property type="entry name" value="MFS"/>
</dbReference>
<dbReference type="Proteomes" id="UP000718630">
    <property type="component" value="Unassembled WGS sequence"/>
</dbReference>
<feature type="transmembrane region" description="Helical" evidence="6">
    <location>
        <begin position="175"/>
        <end position="196"/>
    </location>
</feature>
<evidence type="ECO:0000313" key="9">
    <source>
        <dbReference type="Proteomes" id="UP000718630"/>
    </source>
</evidence>
<feature type="transmembrane region" description="Helical" evidence="6">
    <location>
        <begin position="347"/>
        <end position="369"/>
    </location>
</feature>
<organism evidence="8 9">
    <name type="scientific">Schaalia georgiae</name>
    <dbReference type="NCBI Taxonomy" id="52768"/>
    <lineage>
        <taxon>Bacteria</taxon>
        <taxon>Bacillati</taxon>
        <taxon>Actinomycetota</taxon>
        <taxon>Actinomycetes</taxon>
        <taxon>Actinomycetales</taxon>
        <taxon>Actinomycetaceae</taxon>
        <taxon>Schaalia</taxon>
    </lineage>
</organism>
<sequence length="509" mass="51523">MSGLGRGSREARGGNEAKRAWRALGGLCLGTFVCFTNTTAFNIALPAISVSLGAGQVEQQWMVSAYNLVFGAFMLLAGSLGDRWGSKRTLLVGASAFAVASAAGVLATSSVTTIVARGVMGFGAGFSITMTLALITRLFESDGQVLALTMNAVAMTLGAPFGLVLGGLLVNLADWRAIFVFDLAAFLIVLLLNVLLLPGDRSQSGGGAGARARLPLVSALLALAGLALVSAGLINAQISPASPDSWGLMVAGALVIAVFVRRDIRSPNPLAELGLLRIPSFAAASLSLLALNVAISGIMFVLPAYVETALGNSALVGALMLMPMVAAAMVGAAITRKVSDRLGKRRACVASLVVIALGLVVMAASTAVAGYPLMVVGQCACGLGMAMGLPVMQGWAMERVPDQRRGGGSALVSTFQQLGCLIGIGALGSLVGSSYAVACRGTAAEGFASISLAFKAADTRGAWQAEAVRAAASSAYAHAVLVAFCAAAVVLVLIAALAAFGSRSQAGER</sequence>
<name>A0A929QYN1_9ACTO</name>
<dbReference type="GO" id="GO:0022857">
    <property type="term" value="F:transmembrane transporter activity"/>
    <property type="evidence" value="ECO:0007669"/>
    <property type="project" value="InterPro"/>
</dbReference>
<evidence type="ECO:0000256" key="5">
    <source>
        <dbReference type="ARBA" id="ARBA00023136"/>
    </source>
</evidence>
<dbReference type="PANTHER" id="PTHR42718:SF9">
    <property type="entry name" value="MAJOR FACILITATOR SUPERFAMILY MULTIDRUG TRANSPORTER MFSC"/>
    <property type="match status" value="1"/>
</dbReference>
<comment type="subcellular location">
    <subcellularLocation>
        <location evidence="1">Cell membrane</location>
        <topology evidence="1">Multi-pass membrane protein</topology>
    </subcellularLocation>
</comment>
<feature type="transmembrane region" description="Helical" evidence="6">
    <location>
        <begin position="244"/>
        <end position="260"/>
    </location>
</feature>
<reference evidence="8" key="1">
    <citation type="submission" date="2020-04" db="EMBL/GenBank/DDBJ databases">
        <title>Deep metagenomics examines the oral microbiome during advanced dental caries in children, revealing novel taxa and co-occurrences with host molecules.</title>
        <authorList>
            <person name="Baker J.L."/>
            <person name="Morton J.T."/>
            <person name="Dinis M."/>
            <person name="Alvarez R."/>
            <person name="Tran N.C."/>
            <person name="Knight R."/>
            <person name="Edlund A."/>
        </authorList>
    </citation>
    <scope>NUCLEOTIDE SEQUENCE</scope>
    <source>
        <strain evidence="8">JCVI_32_bin.64</strain>
    </source>
</reference>
<keyword evidence="2" id="KW-0813">Transport</keyword>
<dbReference type="PROSITE" id="PS50850">
    <property type="entry name" value="MFS"/>
    <property type="match status" value="1"/>
</dbReference>
<feature type="transmembrane region" description="Helical" evidence="6">
    <location>
        <begin position="114"/>
        <end position="135"/>
    </location>
</feature>
<dbReference type="AlphaFoldDB" id="A0A929QYN1"/>
<feature type="transmembrane region" description="Helical" evidence="6">
    <location>
        <begin position="281"/>
        <end position="302"/>
    </location>
</feature>
<dbReference type="InterPro" id="IPR036259">
    <property type="entry name" value="MFS_trans_sf"/>
</dbReference>
<feature type="transmembrane region" description="Helical" evidence="6">
    <location>
        <begin position="418"/>
        <end position="438"/>
    </location>
</feature>
<feature type="transmembrane region" description="Helical" evidence="6">
    <location>
        <begin position="314"/>
        <end position="335"/>
    </location>
</feature>
<evidence type="ECO:0000256" key="1">
    <source>
        <dbReference type="ARBA" id="ARBA00004651"/>
    </source>
</evidence>